<evidence type="ECO:0000259" key="10">
    <source>
        <dbReference type="PROSITE" id="PS50198"/>
    </source>
</evidence>
<evidence type="ECO:0000256" key="1">
    <source>
        <dbReference type="ARBA" id="ARBA00000971"/>
    </source>
</evidence>
<comment type="caution">
    <text evidence="11">The sequence shown here is derived from an EMBL/GenBank/DDBJ whole genome shotgun (WGS) entry which is preliminary data.</text>
</comment>
<dbReference type="InterPro" id="IPR046357">
    <property type="entry name" value="PPIase_dom_sf"/>
</dbReference>
<reference evidence="11" key="1">
    <citation type="journal article" date="2014" name="Int. J. Syst. Evol. Microbiol.">
        <title>Complete genome sequence of Corynebacterium casei LMG S-19264T (=DSM 44701T), isolated from a smear-ripened cheese.</title>
        <authorList>
            <consortium name="US DOE Joint Genome Institute (JGI-PGF)"/>
            <person name="Walter F."/>
            <person name="Albersmeier A."/>
            <person name="Kalinowski J."/>
            <person name="Ruckert C."/>
        </authorList>
    </citation>
    <scope>NUCLEOTIDE SEQUENCE</scope>
    <source>
        <strain evidence="11">CCM 7897</strain>
    </source>
</reference>
<sequence>MVTLVIDHAARRADAAHPHEHAPHEHAPQPRDTTPSRERVVMSAVSVNGVSISRKAIAAEVQNTPARTPAEGWFAAARALVVRELLLQEAQRLAIPLDPQGDADGRRETHEEALIRALLAQEVRTPVADEDTLRRFYDNNRRRFMSAPLWQAEHILCAARRDDAAAFAAARAKAEALAAALTAAPERFADLARTQSDCPSAAVGGSLGQITPGDTTLEFEAALRSLEPGVISAPVETRYGVHLIRVNRYVEGRPVPFEAVRKEIAAYLADHVSRSAEAQYIALLVGRADIKGIALDGADSPLVQ</sequence>
<feature type="domain" description="PpiC" evidence="10">
    <location>
        <begin position="147"/>
        <end position="248"/>
    </location>
</feature>
<evidence type="ECO:0000256" key="4">
    <source>
        <dbReference type="ARBA" id="ARBA00018370"/>
    </source>
</evidence>
<evidence type="ECO:0000313" key="11">
    <source>
        <dbReference type="EMBL" id="GGF52341.1"/>
    </source>
</evidence>
<dbReference type="SUPFAM" id="SSF109998">
    <property type="entry name" value="Triger factor/SurA peptide-binding domain-like"/>
    <property type="match status" value="1"/>
</dbReference>
<dbReference type="Proteomes" id="UP000606044">
    <property type="component" value="Unassembled WGS sequence"/>
</dbReference>
<dbReference type="InterPro" id="IPR050245">
    <property type="entry name" value="PrsA_foldase"/>
</dbReference>
<keyword evidence="8 11" id="KW-0413">Isomerase</keyword>
<dbReference type="PANTHER" id="PTHR47245">
    <property type="entry name" value="PEPTIDYLPROLYL ISOMERASE"/>
    <property type="match status" value="1"/>
</dbReference>
<comment type="similarity">
    <text evidence="2">Belongs to the PpiC/parvulin rotamase family.</text>
</comment>
<evidence type="ECO:0000256" key="7">
    <source>
        <dbReference type="ARBA" id="ARBA00031484"/>
    </source>
</evidence>
<dbReference type="GO" id="GO:0003755">
    <property type="term" value="F:peptidyl-prolyl cis-trans isomerase activity"/>
    <property type="evidence" value="ECO:0007669"/>
    <property type="project" value="UniProtKB-KW"/>
</dbReference>
<evidence type="ECO:0000256" key="8">
    <source>
        <dbReference type="PROSITE-ProRule" id="PRU00278"/>
    </source>
</evidence>
<dbReference type="PANTHER" id="PTHR47245:SF2">
    <property type="entry name" value="PEPTIDYL-PROLYL CIS-TRANS ISOMERASE HP_0175-RELATED"/>
    <property type="match status" value="1"/>
</dbReference>
<proteinExistence type="inferred from homology"/>
<feature type="region of interest" description="Disordered" evidence="9">
    <location>
        <begin position="11"/>
        <end position="37"/>
    </location>
</feature>
<dbReference type="AlphaFoldDB" id="A0A917BP47"/>
<dbReference type="SUPFAM" id="SSF54534">
    <property type="entry name" value="FKBP-like"/>
    <property type="match status" value="1"/>
</dbReference>
<dbReference type="InterPro" id="IPR027304">
    <property type="entry name" value="Trigger_fact/SurA_dom_sf"/>
</dbReference>
<comment type="catalytic activity">
    <reaction evidence="1">
        <text>[protein]-peptidylproline (omega=180) = [protein]-peptidylproline (omega=0)</text>
        <dbReference type="Rhea" id="RHEA:16237"/>
        <dbReference type="Rhea" id="RHEA-COMP:10747"/>
        <dbReference type="Rhea" id="RHEA-COMP:10748"/>
        <dbReference type="ChEBI" id="CHEBI:83833"/>
        <dbReference type="ChEBI" id="CHEBI:83834"/>
        <dbReference type="EC" id="5.2.1.8"/>
    </reaction>
</comment>
<organism evidence="11 12">
    <name type="scientific">Azorhizobium oxalatiphilum</name>
    <dbReference type="NCBI Taxonomy" id="980631"/>
    <lineage>
        <taxon>Bacteria</taxon>
        <taxon>Pseudomonadati</taxon>
        <taxon>Pseudomonadota</taxon>
        <taxon>Alphaproteobacteria</taxon>
        <taxon>Hyphomicrobiales</taxon>
        <taxon>Xanthobacteraceae</taxon>
        <taxon>Azorhizobium</taxon>
    </lineage>
</organism>
<dbReference type="EMBL" id="BMCT01000001">
    <property type="protein sequence ID" value="GGF52341.1"/>
    <property type="molecule type" value="Genomic_DNA"/>
</dbReference>
<evidence type="ECO:0000256" key="6">
    <source>
        <dbReference type="ARBA" id="ARBA00030642"/>
    </source>
</evidence>
<dbReference type="EC" id="5.2.1.8" evidence="3"/>
<protein>
    <recommendedName>
        <fullName evidence="4">Parvulin-like PPIase</fullName>
        <ecNumber evidence="3">5.2.1.8</ecNumber>
    </recommendedName>
    <alternativeName>
        <fullName evidence="6">Peptidyl-prolyl cis-trans isomerase plp</fullName>
    </alternativeName>
    <alternativeName>
        <fullName evidence="7">Rotamase plp</fullName>
    </alternativeName>
</protein>
<name>A0A917BP47_9HYPH</name>
<reference evidence="11" key="2">
    <citation type="submission" date="2020-09" db="EMBL/GenBank/DDBJ databases">
        <authorList>
            <person name="Sun Q."/>
            <person name="Sedlacek I."/>
        </authorList>
    </citation>
    <scope>NUCLEOTIDE SEQUENCE</scope>
    <source>
        <strain evidence="11">CCM 7897</strain>
    </source>
</reference>
<dbReference type="PROSITE" id="PS50198">
    <property type="entry name" value="PPIC_PPIASE_2"/>
    <property type="match status" value="1"/>
</dbReference>
<evidence type="ECO:0000256" key="3">
    <source>
        <dbReference type="ARBA" id="ARBA00013194"/>
    </source>
</evidence>
<keyword evidence="5 8" id="KW-0697">Rotamase</keyword>
<evidence type="ECO:0000256" key="2">
    <source>
        <dbReference type="ARBA" id="ARBA00007656"/>
    </source>
</evidence>
<dbReference type="PROSITE" id="PS01096">
    <property type="entry name" value="PPIC_PPIASE_1"/>
    <property type="match status" value="1"/>
</dbReference>
<evidence type="ECO:0000256" key="5">
    <source>
        <dbReference type="ARBA" id="ARBA00023110"/>
    </source>
</evidence>
<keyword evidence="12" id="KW-1185">Reference proteome</keyword>
<accession>A0A917BP47</accession>
<dbReference type="Pfam" id="PF00639">
    <property type="entry name" value="Rotamase"/>
    <property type="match status" value="1"/>
</dbReference>
<dbReference type="InterPro" id="IPR023058">
    <property type="entry name" value="PPIase_PpiC_CS"/>
</dbReference>
<gene>
    <name evidence="11" type="ORF">GCM10007301_09790</name>
</gene>
<dbReference type="Gene3D" id="3.10.50.40">
    <property type="match status" value="1"/>
</dbReference>
<evidence type="ECO:0000256" key="9">
    <source>
        <dbReference type="SAM" id="MobiDB-lite"/>
    </source>
</evidence>
<dbReference type="InterPro" id="IPR000297">
    <property type="entry name" value="PPIase_PpiC"/>
</dbReference>
<evidence type="ECO:0000313" key="12">
    <source>
        <dbReference type="Proteomes" id="UP000606044"/>
    </source>
</evidence>